<dbReference type="AlphaFoldDB" id="V6DFM2"/>
<dbReference type="KEGG" id="dpb:BABL1_gene_634"/>
<dbReference type="InterPro" id="IPR007922">
    <property type="entry name" value="DciA-like"/>
</dbReference>
<dbReference type="HOGENOM" id="CLU_1802535_0_0_7"/>
<dbReference type="eggNOG" id="ENOG502ZJM3">
    <property type="taxonomic scope" value="Bacteria"/>
</dbReference>
<dbReference type="EMBL" id="HG793133">
    <property type="protein sequence ID" value="CDK30370.1"/>
    <property type="molecule type" value="Genomic_DNA"/>
</dbReference>
<dbReference type="RefSeq" id="WP_023791389.1">
    <property type="nucleotide sequence ID" value="NC_023003.1"/>
</dbReference>
<evidence type="ECO:0000313" key="2">
    <source>
        <dbReference type="Proteomes" id="UP000018769"/>
    </source>
</evidence>
<gene>
    <name evidence="1" type="ORF">BABL1_gene_634</name>
</gene>
<proteinExistence type="predicted"/>
<dbReference type="Proteomes" id="UP000018769">
    <property type="component" value="Chromosome I"/>
</dbReference>
<evidence type="ECO:0000313" key="1">
    <source>
        <dbReference type="EMBL" id="CDK30370.1"/>
    </source>
</evidence>
<organism evidence="1 2">
    <name type="scientific">Candidatus Babela massiliensis</name>
    <dbReference type="NCBI Taxonomy" id="673862"/>
    <lineage>
        <taxon>Bacteria</taxon>
        <taxon>Candidatus Babelota</taxon>
        <taxon>Candidatus Babeliae</taxon>
        <taxon>Candidatus Babeliales</taxon>
        <taxon>Candidatus Babeliaceae</taxon>
        <taxon>Candidatus Babela</taxon>
    </lineage>
</organism>
<keyword evidence="2" id="KW-1185">Reference proteome</keyword>
<dbReference type="Pfam" id="PF05258">
    <property type="entry name" value="DciA"/>
    <property type="match status" value="1"/>
</dbReference>
<name>V6DFM2_9BACT</name>
<accession>V6DFM2</accession>
<sequence>MFHSIKQILPTIFDIQKDWRLCLLKNWKSLVGELDCHMRLEKIEGDTLIIGVYEPQWMQELFLLSRVLLNSVNSNLGHNYIRYLRFKLVEKRKFKMEIKNNYSQISNFKYELNCNQKLALTKIHDEQLRDILQGFLVKCMASS</sequence>
<reference evidence="1 2" key="1">
    <citation type="journal article" date="2015" name="Biol. Direct">
        <title>Babela massiliensis, a representative of a widespread bacterial phylum with unusual adaptations to parasitism in amoebae.</title>
        <authorList>
            <person name="Pagnier I."/>
            <person name="Yutin N."/>
            <person name="Croce O."/>
            <person name="Makarova K.S."/>
            <person name="Wolf Y.I."/>
            <person name="Benamar S."/>
            <person name="Raoult D."/>
            <person name="Koonin E.V."/>
            <person name="La Scola B."/>
        </authorList>
    </citation>
    <scope>NUCLEOTIDE SEQUENCE [LARGE SCALE GENOMIC DNA]</scope>
    <source>
        <strain evidence="2">BABL1</strain>
    </source>
</reference>
<protein>
    <submittedName>
        <fullName evidence="1">Uncharacterized protein DUF721</fullName>
    </submittedName>
</protein>